<dbReference type="Pfam" id="PF07943">
    <property type="entry name" value="PBP5_C"/>
    <property type="match status" value="1"/>
</dbReference>
<sequence>MKKSIIAISIISILFSLVFVTPVLAFDVATDSAILLEVETGQVLFEKNADRKLPPASITKIMSLLITMEKLEEGSISLDDKVTISRYAQSMGGSQIYLKANTQVELEKLLKAVTIASGNDASVAIAEYIAGTYSNFIAMMNDKAQELGMNSTNFVNSTGLPDPNHYSTARDISIMAKELSKYPQVLEWASIWTETIQLPNRKAMLVNTNSLINKYPSMDGLKTGHTQEAGFCLASTAKKGDTRLISVVLQGETLTEREESTTRLLDYGFNAFSKRKIAAAGDQIQNIPIAESANKVAVGEVASDLYVMVQKGQEKDISQEVKVKDSLTAPIEKGGVLGELTVYNGEKIISTVDVVAAAEIERANIITRMWRKIFN</sequence>
<feature type="active site" description="Proton acceptor" evidence="13">
    <location>
        <position position="60"/>
    </location>
</feature>
<dbReference type="GO" id="GO:0008360">
    <property type="term" value="P:regulation of cell shape"/>
    <property type="evidence" value="ECO:0007669"/>
    <property type="project" value="UniProtKB-KW"/>
</dbReference>
<evidence type="ECO:0000256" key="12">
    <source>
        <dbReference type="ARBA" id="ARBA00034000"/>
    </source>
</evidence>
<reference evidence="18 20" key="2">
    <citation type="submission" date="2019-03" db="EMBL/GenBank/DDBJ databases">
        <title>Subsurface microbial communities from deep shales in Ohio and West Virginia, USA.</title>
        <authorList>
            <person name="Wrighton K."/>
        </authorList>
    </citation>
    <scope>NUCLEOTIDE SEQUENCE [LARGE SCALE GENOMIC DNA]</scope>
    <source>
        <strain evidence="18 20">DSMZ 11287</strain>
    </source>
</reference>
<evidence type="ECO:0000256" key="7">
    <source>
        <dbReference type="ARBA" id="ARBA00022729"/>
    </source>
</evidence>
<dbReference type="SUPFAM" id="SSF69189">
    <property type="entry name" value="Penicillin-binding protein associated domain"/>
    <property type="match status" value="1"/>
</dbReference>
<evidence type="ECO:0000313" key="20">
    <source>
        <dbReference type="Proteomes" id="UP000295472"/>
    </source>
</evidence>
<feature type="active site" description="Acyl-ester intermediate" evidence="13">
    <location>
        <position position="57"/>
    </location>
</feature>
<feature type="active site" evidence="13">
    <location>
        <position position="117"/>
    </location>
</feature>
<evidence type="ECO:0000256" key="6">
    <source>
        <dbReference type="ARBA" id="ARBA00022670"/>
    </source>
</evidence>
<dbReference type="SMART" id="SM00936">
    <property type="entry name" value="PBP5_C"/>
    <property type="match status" value="1"/>
</dbReference>
<feature type="binding site" evidence="14">
    <location>
        <position position="222"/>
    </location>
    <ligand>
        <name>substrate</name>
    </ligand>
</feature>
<evidence type="ECO:0000256" key="10">
    <source>
        <dbReference type="ARBA" id="ARBA00022984"/>
    </source>
</evidence>
<keyword evidence="7" id="KW-0732">Signal</keyword>
<comment type="catalytic activity">
    <reaction evidence="12">
        <text>Preferential cleavage: (Ac)2-L-Lys-D-Ala-|-D-Ala. Also transpeptidation of peptidyl-alanyl moieties that are N-acyl substituents of D-alanine.</text>
        <dbReference type="EC" id="3.4.16.4"/>
    </reaction>
</comment>
<dbReference type="Gene3D" id="3.40.710.10">
    <property type="entry name" value="DD-peptidase/beta-lactamase superfamily"/>
    <property type="match status" value="1"/>
</dbReference>
<evidence type="ECO:0000313" key="17">
    <source>
        <dbReference type="EMBL" id="SDJ07921.1"/>
    </source>
</evidence>
<keyword evidence="6" id="KW-0645">Protease</keyword>
<evidence type="ECO:0000256" key="15">
    <source>
        <dbReference type="RuleBase" id="RU004016"/>
    </source>
</evidence>
<dbReference type="EMBL" id="SOEF01000020">
    <property type="protein sequence ID" value="TDX42473.1"/>
    <property type="molecule type" value="Genomic_DNA"/>
</dbReference>
<proteinExistence type="inferred from homology"/>
<reference evidence="17 19" key="1">
    <citation type="submission" date="2016-10" db="EMBL/GenBank/DDBJ databases">
        <authorList>
            <person name="de Groot N.N."/>
        </authorList>
    </citation>
    <scope>NUCLEOTIDE SEQUENCE [LARGE SCALE GENOMIC DNA]</scope>
    <source>
        <strain evidence="17 19">WG7</strain>
    </source>
</reference>
<evidence type="ECO:0000256" key="11">
    <source>
        <dbReference type="ARBA" id="ARBA00023316"/>
    </source>
</evidence>
<dbReference type="Pfam" id="PF00768">
    <property type="entry name" value="Peptidase_S11"/>
    <property type="match status" value="1"/>
</dbReference>
<dbReference type="GeneID" id="57013102"/>
<evidence type="ECO:0000256" key="13">
    <source>
        <dbReference type="PIRSR" id="PIRSR618044-1"/>
    </source>
</evidence>
<evidence type="ECO:0000256" key="1">
    <source>
        <dbReference type="ARBA" id="ARBA00003217"/>
    </source>
</evidence>
<dbReference type="GO" id="GO:0009002">
    <property type="term" value="F:serine-type D-Ala-D-Ala carboxypeptidase activity"/>
    <property type="evidence" value="ECO:0007669"/>
    <property type="project" value="UniProtKB-EC"/>
</dbReference>
<protein>
    <recommendedName>
        <fullName evidence="4">serine-type D-Ala-D-Ala carboxypeptidase</fullName>
        <ecNumber evidence="4">3.4.16.4</ecNumber>
    </recommendedName>
</protein>
<dbReference type="GO" id="GO:0009252">
    <property type="term" value="P:peptidoglycan biosynthetic process"/>
    <property type="evidence" value="ECO:0007669"/>
    <property type="project" value="UniProtKB-UniPathway"/>
</dbReference>
<dbReference type="PANTHER" id="PTHR21581">
    <property type="entry name" value="D-ALANYL-D-ALANINE CARBOXYPEPTIDASE"/>
    <property type="match status" value="1"/>
</dbReference>
<dbReference type="Proteomes" id="UP000295472">
    <property type="component" value="Unassembled WGS sequence"/>
</dbReference>
<dbReference type="RefSeq" id="WP_073160353.1">
    <property type="nucleotide sequence ID" value="NZ_FNEH01000026.1"/>
</dbReference>
<comment type="pathway">
    <text evidence="2">Cell wall biogenesis; peptidoglycan biosynthesis.</text>
</comment>
<dbReference type="InterPro" id="IPR015956">
    <property type="entry name" value="Peniciliin-bd_prot_C_sf"/>
</dbReference>
<comment type="function">
    <text evidence="1">Removes C-terminal D-alanyl residues from sugar-peptide cell wall precursors.</text>
</comment>
<dbReference type="STRING" id="54121.SAMN04515653_12634"/>
<dbReference type="InterPro" id="IPR018044">
    <property type="entry name" value="Peptidase_S11"/>
</dbReference>
<organism evidence="18 20">
    <name type="scientific">Halanaerobium congolense</name>
    <dbReference type="NCBI Taxonomy" id="54121"/>
    <lineage>
        <taxon>Bacteria</taxon>
        <taxon>Bacillati</taxon>
        <taxon>Bacillota</taxon>
        <taxon>Clostridia</taxon>
        <taxon>Halanaerobiales</taxon>
        <taxon>Halanaerobiaceae</taxon>
        <taxon>Halanaerobium</taxon>
    </lineage>
</organism>
<evidence type="ECO:0000256" key="2">
    <source>
        <dbReference type="ARBA" id="ARBA00004752"/>
    </source>
</evidence>
<accession>A0A1M7P5Q9</accession>
<dbReference type="EMBL" id="FNEH01000026">
    <property type="protein sequence ID" value="SDJ07921.1"/>
    <property type="molecule type" value="Genomic_DNA"/>
</dbReference>
<comment type="similarity">
    <text evidence="3 15">Belongs to the peptidase S11 family.</text>
</comment>
<dbReference type="InterPro" id="IPR012338">
    <property type="entry name" value="Beta-lactam/transpept-like"/>
</dbReference>
<gene>
    <name evidence="18" type="ORF">C7954_12061</name>
    <name evidence="17" type="ORF">SAMN04515654_12634</name>
</gene>
<dbReference type="Proteomes" id="UP000198945">
    <property type="component" value="Unassembled WGS sequence"/>
</dbReference>
<evidence type="ECO:0000313" key="19">
    <source>
        <dbReference type="Proteomes" id="UP000198945"/>
    </source>
</evidence>
<evidence type="ECO:0000256" key="5">
    <source>
        <dbReference type="ARBA" id="ARBA00022645"/>
    </source>
</evidence>
<dbReference type="Gene3D" id="2.60.410.10">
    <property type="entry name" value="D-Ala-D-Ala carboxypeptidase, C-terminal domain"/>
    <property type="match status" value="1"/>
</dbReference>
<evidence type="ECO:0000256" key="8">
    <source>
        <dbReference type="ARBA" id="ARBA00022801"/>
    </source>
</evidence>
<dbReference type="OrthoDB" id="9791132at2"/>
<name>A0A1M7P5Q9_9FIRM</name>
<keyword evidence="10" id="KW-0573">Peptidoglycan synthesis</keyword>
<dbReference type="PROSITE" id="PS50042">
    <property type="entry name" value="CNMP_BINDING_3"/>
    <property type="match status" value="1"/>
</dbReference>
<dbReference type="InterPro" id="IPR001967">
    <property type="entry name" value="Peptidase_S11_N"/>
</dbReference>
<evidence type="ECO:0000259" key="16">
    <source>
        <dbReference type="PROSITE" id="PS50042"/>
    </source>
</evidence>
<evidence type="ECO:0000256" key="9">
    <source>
        <dbReference type="ARBA" id="ARBA00022960"/>
    </source>
</evidence>
<dbReference type="InterPro" id="IPR000595">
    <property type="entry name" value="cNMP-bd_dom"/>
</dbReference>
<dbReference type="AlphaFoldDB" id="A0A1M7P5Q9"/>
<dbReference type="SUPFAM" id="SSF56601">
    <property type="entry name" value="beta-lactamase/transpeptidase-like"/>
    <property type="match status" value="1"/>
</dbReference>
<dbReference type="PANTHER" id="PTHR21581:SF6">
    <property type="entry name" value="TRAFFICKING PROTEIN PARTICLE COMPLEX SUBUNIT 12"/>
    <property type="match status" value="1"/>
</dbReference>
<keyword evidence="5 18" id="KW-0121">Carboxypeptidase</keyword>
<evidence type="ECO:0000313" key="18">
    <source>
        <dbReference type="EMBL" id="TDX42473.1"/>
    </source>
</evidence>
<dbReference type="GO" id="GO:0006508">
    <property type="term" value="P:proteolysis"/>
    <property type="evidence" value="ECO:0007669"/>
    <property type="project" value="UniProtKB-KW"/>
</dbReference>
<dbReference type="InterPro" id="IPR037167">
    <property type="entry name" value="Peptidase_S11_C_sf"/>
</dbReference>
<dbReference type="InterPro" id="IPR012907">
    <property type="entry name" value="Peptidase_S11_C"/>
</dbReference>
<dbReference type="EC" id="3.4.16.4" evidence="4"/>
<keyword evidence="9" id="KW-0133">Cell shape</keyword>
<dbReference type="PRINTS" id="PR00725">
    <property type="entry name" value="DADACBPTASE1"/>
</dbReference>
<keyword evidence="11" id="KW-0961">Cell wall biogenesis/degradation</keyword>
<feature type="domain" description="Cyclic nucleotide-binding" evidence="16">
    <location>
        <begin position="299"/>
        <end position="375"/>
    </location>
</feature>
<dbReference type="GO" id="GO:0071555">
    <property type="term" value="P:cell wall organization"/>
    <property type="evidence" value="ECO:0007669"/>
    <property type="project" value="UniProtKB-KW"/>
</dbReference>
<evidence type="ECO:0000256" key="4">
    <source>
        <dbReference type="ARBA" id="ARBA00012448"/>
    </source>
</evidence>
<dbReference type="UniPathway" id="UPA00219"/>
<evidence type="ECO:0000256" key="14">
    <source>
        <dbReference type="PIRSR" id="PIRSR618044-2"/>
    </source>
</evidence>
<keyword evidence="8" id="KW-0378">Hydrolase</keyword>
<evidence type="ECO:0000256" key="3">
    <source>
        <dbReference type="ARBA" id="ARBA00007164"/>
    </source>
</evidence>